<dbReference type="Proteomes" id="UP000651452">
    <property type="component" value="Unassembled WGS sequence"/>
</dbReference>
<dbReference type="OrthoDB" id="10507393at2759"/>
<evidence type="ECO:0000256" key="1">
    <source>
        <dbReference type="SAM" id="Coils"/>
    </source>
</evidence>
<proteinExistence type="predicted"/>
<gene>
    <name evidence="2" type="ORF">EKO04_007374</name>
</gene>
<reference evidence="2" key="1">
    <citation type="submission" date="2018-12" db="EMBL/GenBank/DDBJ databases">
        <authorList>
            <person name="Syme R.A."/>
            <person name="Farfan-Caceres L."/>
            <person name="Lichtenzveig J."/>
        </authorList>
    </citation>
    <scope>NUCLEOTIDE SEQUENCE</scope>
    <source>
        <strain evidence="2">Al4</strain>
    </source>
</reference>
<evidence type="ECO:0000313" key="2">
    <source>
        <dbReference type="EMBL" id="KAF9694518.1"/>
    </source>
</evidence>
<name>A0A8H7J3C5_9PLEO</name>
<reference evidence="2" key="2">
    <citation type="submission" date="2020-09" db="EMBL/GenBank/DDBJ databases">
        <title>Reference genome assembly for Australian Ascochyta lentis isolate Al4.</title>
        <authorList>
            <person name="Lee R.C."/>
            <person name="Farfan-Caceres L.M."/>
            <person name="Debler J.W."/>
            <person name="Williams A.H."/>
            <person name="Henares B.M."/>
        </authorList>
    </citation>
    <scope>NUCLEOTIDE SEQUENCE</scope>
    <source>
        <strain evidence="2">Al4</strain>
    </source>
</reference>
<dbReference type="AlphaFoldDB" id="A0A8H7J3C5"/>
<dbReference type="SUPFAM" id="SSF57997">
    <property type="entry name" value="Tropomyosin"/>
    <property type="match status" value="1"/>
</dbReference>
<sequence length="191" mass="21321">MMITSCLTYGLFAIGLLTPVVNLLQIPFWPASGTTRPASTLELFEEQVVHGQTWMDDLTSAGNNVAAQNRQLQAQLDSCWADNKRKDAVIDILNIEINTTQADHNATKHALQDAQDSNEVFHEAIKEKLAKIDDLETKLEDAQIQIQVQIQGLTTIHASMTDLEMKNEEMSDHLRKSADAIRTLAEIGDMY</sequence>
<dbReference type="EMBL" id="RZGK01000013">
    <property type="protein sequence ID" value="KAF9694518.1"/>
    <property type="molecule type" value="Genomic_DNA"/>
</dbReference>
<evidence type="ECO:0000313" key="3">
    <source>
        <dbReference type="Proteomes" id="UP000651452"/>
    </source>
</evidence>
<protein>
    <submittedName>
        <fullName evidence="2">Uncharacterized protein</fullName>
    </submittedName>
</protein>
<keyword evidence="1" id="KW-0175">Coiled coil</keyword>
<accession>A0A8H7J3C5</accession>
<comment type="caution">
    <text evidence="2">The sequence shown here is derived from an EMBL/GenBank/DDBJ whole genome shotgun (WGS) entry which is preliminary data.</text>
</comment>
<keyword evidence="3" id="KW-1185">Reference proteome</keyword>
<feature type="coiled-coil region" evidence="1">
    <location>
        <begin position="125"/>
        <end position="152"/>
    </location>
</feature>
<organism evidence="2 3">
    <name type="scientific">Ascochyta lentis</name>
    <dbReference type="NCBI Taxonomy" id="205686"/>
    <lineage>
        <taxon>Eukaryota</taxon>
        <taxon>Fungi</taxon>
        <taxon>Dikarya</taxon>
        <taxon>Ascomycota</taxon>
        <taxon>Pezizomycotina</taxon>
        <taxon>Dothideomycetes</taxon>
        <taxon>Pleosporomycetidae</taxon>
        <taxon>Pleosporales</taxon>
        <taxon>Pleosporineae</taxon>
        <taxon>Didymellaceae</taxon>
        <taxon>Ascochyta</taxon>
    </lineage>
</organism>